<dbReference type="Proteomes" id="UP000240542">
    <property type="component" value="Unassembled WGS sequence"/>
</dbReference>
<keyword evidence="3" id="KW-1185">Reference proteome</keyword>
<dbReference type="CDD" id="cd00093">
    <property type="entry name" value="HTH_XRE"/>
    <property type="match status" value="1"/>
</dbReference>
<dbReference type="InterPro" id="IPR001387">
    <property type="entry name" value="Cro/C1-type_HTH"/>
</dbReference>
<evidence type="ECO:0000259" key="1">
    <source>
        <dbReference type="PROSITE" id="PS50943"/>
    </source>
</evidence>
<dbReference type="Pfam" id="PF19054">
    <property type="entry name" value="DUF5753"/>
    <property type="match status" value="1"/>
</dbReference>
<dbReference type="InterPro" id="IPR043917">
    <property type="entry name" value="DUF5753"/>
</dbReference>
<name>A0A2P8DEJ1_9ACTN</name>
<dbReference type="PROSITE" id="PS50943">
    <property type="entry name" value="HTH_CROC1"/>
    <property type="match status" value="1"/>
</dbReference>
<dbReference type="EMBL" id="PYGA01000014">
    <property type="protein sequence ID" value="PSK95654.1"/>
    <property type="molecule type" value="Genomic_DNA"/>
</dbReference>
<protein>
    <submittedName>
        <fullName evidence="2">Helix-turn-helix protein</fullName>
    </submittedName>
</protein>
<dbReference type="SMART" id="SM00530">
    <property type="entry name" value="HTH_XRE"/>
    <property type="match status" value="1"/>
</dbReference>
<dbReference type="GO" id="GO:0003677">
    <property type="term" value="F:DNA binding"/>
    <property type="evidence" value="ECO:0007669"/>
    <property type="project" value="InterPro"/>
</dbReference>
<dbReference type="RefSeq" id="WP_106584586.1">
    <property type="nucleotide sequence ID" value="NZ_PYGA01000014.1"/>
</dbReference>
<accession>A0A2P8DEJ1</accession>
<gene>
    <name evidence="2" type="ORF">CLV63_11487</name>
</gene>
<organism evidence="2 3">
    <name type="scientific">Murinocardiopsis flavida</name>
    <dbReference type="NCBI Taxonomy" id="645275"/>
    <lineage>
        <taxon>Bacteria</taxon>
        <taxon>Bacillati</taxon>
        <taxon>Actinomycetota</taxon>
        <taxon>Actinomycetes</taxon>
        <taxon>Streptosporangiales</taxon>
        <taxon>Nocardiopsidaceae</taxon>
        <taxon>Murinocardiopsis</taxon>
    </lineage>
</organism>
<dbReference type="OrthoDB" id="3425390at2"/>
<dbReference type="AlphaFoldDB" id="A0A2P8DEJ1"/>
<proteinExistence type="predicted"/>
<reference evidence="2 3" key="1">
    <citation type="submission" date="2018-03" db="EMBL/GenBank/DDBJ databases">
        <title>Genomic Encyclopedia of Archaeal and Bacterial Type Strains, Phase II (KMG-II): from individual species to whole genera.</title>
        <authorList>
            <person name="Goeker M."/>
        </authorList>
    </citation>
    <scope>NUCLEOTIDE SEQUENCE [LARGE SCALE GENOMIC DNA]</scope>
    <source>
        <strain evidence="2 3">DSM 45312</strain>
    </source>
</reference>
<evidence type="ECO:0000313" key="2">
    <source>
        <dbReference type="EMBL" id="PSK95654.1"/>
    </source>
</evidence>
<dbReference type="SUPFAM" id="SSF47413">
    <property type="entry name" value="lambda repressor-like DNA-binding domains"/>
    <property type="match status" value="1"/>
</dbReference>
<feature type="domain" description="HTH cro/C1-type" evidence="1">
    <location>
        <begin position="20"/>
        <end position="63"/>
    </location>
</feature>
<comment type="caution">
    <text evidence="2">The sequence shown here is derived from an EMBL/GenBank/DDBJ whole genome shotgun (WGS) entry which is preliminary data.</text>
</comment>
<sequence>MEERIRQSEEQTIQTFGSYLREERDNAGQTLRDLAQISGLAQSTLSRWENDRVTPQRADVVKLDRGLQAGGRILAAWELSKSVGFPHWMRDVARLEEAAELIELISPLLVPGLLQSPMYARHVFEESLMGGTSTDLDRRVALRCGRYTQLRKSTEVRVVAVIPLTALTCVPREIRSEQVAHLLGLIETGRVRTHLVPEGSLLVGVTSMLLLFHLRDGGRAAMSDHVDGATLYEDRRSYDRLENLVKNALGYALPPIQSQKVLEELQ</sequence>
<dbReference type="InterPro" id="IPR010982">
    <property type="entry name" value="Lambda_DNA-bd_dom_sf"/>
</dbReference>
<evidence type="ECO:0000313" key="3">
    <source>
        <dbReference type="Proteomes" id="UP000240542"/>
    </source>
</evidence>
<dbReference type="Gene3D" id="1.10.260.40">
    <property type="entry name" value="lambda repressor-like DNA-binding domains"/>
    <property type="match status" value="1"/>
</dbReference>
<dbReference type="Pfam" id="PF13560">
    <property type="entry name" value="HTH_31"/>
    <property type="match status" value="1"/>
</dbReference>